<feature type="transmembrane region" description="Helical" evidence="1">
    <location>
        <begin position="77"/>
        <end position="97"/>
    </location>
</feature>
<dbReference type="KEGG" id="qsa:O6P43_006872"/>
<organism evidence="2 3">
    <name type="scientific">Quillaja saponaria</name>
    <name type="common">Soap bark tree</name>
    <dbReference type="NCBI Taxonomy" id="32244"/>
    <lineage>
        <taxon>Eukaryota</taxon>
        <taxon>Viridiplantae</taxon>
        <taxon>Streptophyta</taxon>
        <taxon>Embryophyta</taxon>
        <taxon>Tracheophyta</taxon>
        <taxon>Spermatophyta</taxon>
        <taxon>Magnoliopsida</taxon>
        <taxon>eudicotyledons</taxon>
        <taxon>Gunneridae</taxon>
        <taxon>Pentapetalae</taxon>
        <taxon>rosids</taxon>
        <taxon>fabids</taxon>
        <taxon>Fabales</taxon>
        <taxon>Quillajaceae</taxon>
        <taxon>Quillaja</taxon>
    </lineage>
</organism>
<name>A0AAD7Q938_QUISA</name>
<sequence length="144" mass="16276">CTTNSISLSKFKFLLAKGIQGREKFSLFFLIPQWNKKENQWDFPNPPNQIDHNCKKRPNWVGLKTPGNWAPPVFNKLATATYLSFFFFFFSCGSTFLKLGSASPFSLCFPVLLSSAGTFFASSARAESHVSPKRLPLVRNSWAK</sequence>
<evidence type="ECO:0000313" key="2">
    <source>
        <dbReference type="EMBL" id="KAJ7977209.1"/>
    </source>
</evidence>
<dbReference type="Proteomes" id="UP001163823">
    <property type="component" value="Chromosome 3"/>
</dbReference>
<accession>A0AAD7Q938</accession>
<keyword evidence="3" id="KW-1185">Reference proteome</keyword>
<keyword evidence="1" id="KW-1133">Transmembrane helix</keyword>
<proteinExistence type="predicted"/>
<keyword evidence="1" id="KW-0812">Transmembrane</keyword>
<evidence type="ECO:0000256" key="1">
    <source>
        <dbReference type="SAM" id="Phobius"/>
    </source>
</evidence>
<evidence type="ECO:0000313" key="3">
    <source>
        <dbReference type="Proteomes" id="UP001163823"/>
    </source>
</evidence>
<protein>
    <submittedName>
        <fullName evidence="2">Uncharacterized protein</fullName>
    </submittedName>
</protein>
<feature type="non-terminal residue" evidence="2">
    <location>
        <position position="1"/>
    </location>
</feature>
<keyword evidence="1" id="KW-0472">Membrane</keyword>
<dbReference type="AlphaFoldDB" id="A0AAD7Q938"/>
<gene>
    <name evidence="2" type="ORF">O6P43_006872</name>
</gene>
<reference evidence="2" key="1">
    <citation type="journal article" date="2023" name="Science">
        <title>Elucidation of the pathway for biosynthesis of saponin adjuvants from the soapbark tree.</title>
        <authorList>
            <person name="Reed J."/>
            <person name="Orme A."/>
            <person name="El-Demerdash A."/>
            <person name="Owen C."/>
            <person name="Martin L.B.B."/>
            <person name="Misra R.C."/>
            <person name="Kikuchi S."/>
            <person name="Rejzek M."/>
            <person name="Martin A.C."/>
            <person name="Harkess A."/>
            <person name="Leebens-Mack J."/>
            <person name="Louveau T."/>
            <person name="Stephenson M.J."/>
            <person name="Osbourn A."/>
        </authorList>
    </citation>
    <scope>NUCLEOTIDE SEQUENCE</scope>
    <source>
        <strain evidence="2">S10</strain>
    </source>
</reference>
<dbReference type="EMBL" id="JARAOO010000003">
    <property type="protein sequence ID" value="KAJ7977209.1"/>
    <property type="molecule type" value="Genomic_DNA"/>
</dbReference>
<comment type="caution">
    <text evidence="2">The sequence shown here is derived from an EMBL/GenBank/DDBJ whole genome shotgun (WGS) entry which is preliminary data.</text>
</comment>